<dbReference type="PROSITE" id="PS50174">
    <property type="entry name" value="G_PATCH"/>
    <property type="match status" value="1"/>
</dbReference>
<evidence type="ECO:0000313" key="5">
    <source>
        <dbReference type="Proteomes" id="UP000694580"/>
    </source>
</evidence>
<feature type="compositionally biased region" description="Basic and acidic residues" evidence="2">
    <location>
        <begin position="377"/>
        <end position="392"/>
    </location>
</feature>
<feature type="region of interest" description="Disordered" evidence="2">
    <location>
        <begin position="252"/>
        <end position="308"/>
    </location>
</feature>
<evidence type="ECO:0000256" key="2">
    <source>
        <dbReference type="SAM" id="MobiDB-lite"/>
    </source>
</evidence>
<accession>A0AAY4DRD4</accession>
<feature type="compositionally biased region" description="Basic and acidic residues" evidence="2">
    <location>
        <begin position="276"/>
        <end position="290"/>
    </location>
</feature>
<dbReference type="GeneID" id="114790331"/>
<feature type="region of interest" description="Disordered" evidence="2">
    <location>
        <begin position="127"/>
        <end position="157"/>
    </location>
</feature>
<organism evidence="4 5">
    <name type="scientific">Denticeps clupeoides</name>
    <name type="common">denticle herring</name>
    <dbReference type="NCBI Taxonomy" id="299321"/>
    <lineage>
        <taxon>Eukaryota</taxon>
        <taxon>Metazoa</taxon>
        <taxon>Chordata</taxon>
        <taxon>Craniata</taxon>
        <taxon>Vertebrata</taxon>
        <taxon>Euteleostomi</taxon>
        <taxon>Actinopterygii</taxon>
        <taxon>Neopterygii</taxon>
        <taxon>Teleostei</taxon>
        <taxon>Clupei</taxon>
        <taxon>Clupeiformes</taxon>
        <taxon>Denticipitoidei</taxon>
        <taxon>Denticipitidae</taxon>
        <taxon>Denticeps</taxon>
    </lineage>
</organism>
<dbReference type="Pfam" id="PF01585">
    <property type="entry name" value="G-patch"/>
    <property type="match status" value="1"/>
</dbReference>
<feature type="compositionally biased region" description="Basic residues" evidence="2">
    <location>
        <begin position="252"/>
        <end position="263"/>
    </location>
</feature>
<dbReference type="Ensembl" id="ENSDCDT00010058188.1">
    <property type="protein sequence ID" value="ENSDCDP00010047935.1"/>
    <property type="gene ID" value="ENSDCDG00010028910.1"/>
</dbReference>
<feature type="compositionally biased region" description="Basic and acidic residues" evidence="2">
    <location>
        <begin position="351"/>
        <end position="368"/>
    </location>
</feature>
<dbReference type="GO" id="GO:0003676">
    <property type="term" value="F:nucleic acid binding"/>
    <property type="evidence" value="ECO:0007669"/>
    <property type="project" value="InterPro"/>
</dbReference>
<feature type="region of interest" description="Disordered" evidence="2">
    <location>
        <begin position="202"/>
        <end position="225"/>
    </location>
</feature>
<dbReference type="PANTHER" id="PTHR23149:SF9">
    <property type="entry name" value="G PATCH DOMAIN-CONTAINING PROTEIN 4"/>
    <property type="match status" value="1"/>
</dbReference>
<feature type="compositionally biased region" description="Acidic residues" evidence="2">
    <location>
        <begin position="139"/>
        <end position="150"/>
    </location>
</feature>
<dbReference type="GO" id="GO:0005730">
    <property type="term" value="C:nucleolus"/>
    <property type="evidence" value="ECO:0007669"/>
    <property type="project" value="TreeGrafter"/>
</dbReference>
<sequence length="404" mass="45455">MADGVQKESRGLKFAEQQLLRHGWEKGKGLGRDENGISEAIKVKVKCDKGGVGHHQGEQFTFHWWDHVFNKASSNLSVESEPDGVKLKKVATEENEDGMISNKKPRKAKLAKSMLYGCFVKSATLVSGHEQPQQKAESSDDSSDSEDEDQRLDLSTTTKLSDSDLVKACGGRTAHKGARHGLTMSAKLARLEQQEQDFMAKYGNKPGDGHHTTENTMVKKKRRDSKERIVPLVNVEEDCAILSNGDDLERTCKKKKKKKKSKKCRESTLPAAEEMQEAHVKDKDADDLGSKKKHLKKKLDGNLVNDHETENCEDTVQMTEHKDIQPACVNVNSKKTKKKKSLENINDLPPPEEKGRLNESQDEITDKKVKSKKRKRCKEDRNTVEEASSTEKKKSKRKAALHFE</sequence>
<proteinExistence type="predicted"/>
<reference evidence="4" key="3">
    <citation type="submission" date="2025-09" db="UniProtKB">
        <authorList>
            <consortium name="Ensembl"/>
        </authorList>
    </citation>
    <scope>IDENTIFICATION</scope>
</reference>
<name>A0AAY4DRD4_9TELE</name>
<dbReference type="GeneTree" id="ENSGT00390000008765"/>
<feature type="domain" description="G-patch" evidence="3">
    <location>
        <begin position="11"/>
        <end position="57"/>
    </location>
</feature>
<dbReference type="RefSeq" id="XP_028836133.1">
    <property type="nucleotide sequence ID" value="XM_028980300.1"/>
</dbReference>
<reference evidence="4 5" key="1">
    <citation type="submission" date="2020-06" db="EMBL/GenBank/DDBJ databases">
        <authorList>
            <consortium name="Wellcome Sanger Institute Data Sharing"/>
        </authorList>
    </citation>
    <scope>NUCLEOTIDE SEQUENCE [LARGE SCALE GENOMIC DNA]</scope>
</reference>
<feature type="region of interest" description="Disordered" evidence="2">
    <location>
        <begin position="330"/>
        <end position="404"/>
    </location>
</feature>
<evidence type="ECO:0000259" key="3">
    <source>
        <dbReference type="PROSITE" id="PS50174"/>
    </source>
</evidence>
<gene>
    <name evidence="4" type="primary">GPATCH4</name>
</gene>
<feature type="compositionally biased region" description="Basic residues" evidence="2">
    <location>
        <begin position="393"/>
        <end position="404"/>
    </location>
</feature>
<dbReference type="InterPro" id="IPR000467">
    <property type="entry name" value="G_patch_dom"/>
</dbReference>
<reference evidence="4" key="2">
    <citation type="submission" date="2025-08" db="UniProtKB">
        <authorList>
            <consortium name="Ensembl"/>
        </authorList>
    </citation>
    <scope>IDENTIFICATION</scope>
</reference>
<dbReference type="AlphaFoldDB" id="A0AAY4DRD4"/>
<evidence type="ECO:0000313" key="4">
    <source>
        <dbReference type="Ensembl" id="ENSDCDP00010047935.1"/>
    </source>
</evidence>
<dbReference type="SMART" id="SM00443">
    <property type="entry name" value="G_patch"/>
    <property type="match status" value="1"/>
</dbReference>
<evidence type="ECO:0000256" key="1">
    <source>
        <dbReference type="ARBA" id="ARBA00040365"/>
    </source>
</evidence>
<dbReference type="PANTHER" id="PTHR23149">
    <property type="entry name" value="G PATCH DOMAIN CONTAINING PROTEIN"/>
    <property type="match status" value="1"/>
</dbReference>
<keyword evidence="5" id="KW-1185">Reference proteome</keyword>
<dbReference type="InterPro" id="IPR050656">
    <property type="entry name" value="PINX1"/>
</dbReference>
<dbReference type="Proteomes" id="UP000694580">
    <property type="component" value="Chromosome 5"/>
</dbReference>
<protein>
    <recommendedName>
        <fullName evidence="1">G patch domain-containing protein 4</fullName>
    </recommendedName>
</protein>